<organism evidence="2 3">
    <name type="scientific">Delitschia confertaspora ATCC 74209</name>
    <dbReference type="NCBI Taxonomy" id="1513339"/>
    <lineage>
        <taxon>Eukaryota</taxon>
        <taxon>Fungi</taxon>
        <taxon>Dikarya</taxon>
        <taxon>Ascomycota</taxon>
        <taxon>Pezizomycotina</taxon>
        <taxon>Dothideomycetes</taxon>
        <taxon>Pleosporomycetidae</taxon>
        <taxon>Pleosporales</taxon>
        <taxon>Delitschiaceae</taxon>
        <taxon>Delitschia</taxon>
    </lineage>
</organism>
<dbReference type="InterPro" id="IPR036928">
    <property type="entry name" value="AS_sf"/>
</dbReference>
<dbReference type="PANTHER" id="PTHR42678">
    <property type="entry name" value="AMIDASE"/>
    <property type="match status" value="1"/>
</dbReference>
<dbReference type="EMBL" id="ML993989">
    <property type="protein sequence ID" value="KAF2201136.1"/>
    <property type="molecule type" value="Genomic_DNA"/>
</dbReference>
<keyword evidence="3" id="KW-1185">Reference proteome</keyword>
<gene>
    <name evidence="2" type="ORF">GQ43DRAFT_372180</name>
</gene>
<evidence type="ECO:0000313" key="3">
    <source>
        <dbReference type="Proteomes" id="UP000799536"/>
    </source>
</evidence>
<dbReference type="Pfam" id="PF01425">
    <property type="entry name" value="Amidase"/>
    <property type="match status" value="1"/>
</dbReference>
<reference evidence="2" key="1">
    <citation type="journal article" date="2020" name="Stud. Mycol.">
        <title>101 Dothideomycetes genomes: a test case for predicting lifestyles and emergence of pathogens.</title>
        <authorList>
            <person name="Haridas S."/>
            <person name="Albert R."/>
            <person name="Binder M."/>
            <person name="Bloem J."/>
            <person name="Labutti K."/>
            <person name="Salamov A."/>
            <person name="Andreopoulos B."/>
            <person name="Baker S."/>
            <person name="Barry K."/>
            <person name="Bills G."/>
            <person name="Bluhm B."/>
            <person name="Cannon C."/>
            <person name="Castanera R."/>
            <person name="Culley D."/>
            <person name="Daum C."/>
            <person name="Ezra D."/>
            <person name="Gonzalez J."/>
            <person name="Henrissat B."/>
            <person name="Kuo A."/>
            <person name="Liang C."/>
            <person name="Lipzen A."/>
            <person name="Lutzoni F."/>
            <person name="Magnuson J."/>
            <person name="Mondo S."/>
            <person name="Nolan M."/>
            <person name="Ohm R."/>
            <person name="Pangilinan J."/>
            <person name="Park H.-J."/>
            <person name="Ramirez L."/>
            <person name="Alfaro M."/>
            <person name="Sun H."/>
            <person name="Tritt A."/>
            <person name="Yoshinaga Y."/>
            <person name="Zwiers L.-H."/>
            <person name="Turgeon B."/>
            <person name="Goodwin S."/>
            <person name="Spatafora J."/>
            <person name="Crous P."/>
            <person name="Grigoriev I."/>
        </authorList>
    </citation>
    <scope>NUCLEOTIDE SEQUENCE</scope>
    <source>
        <strain evidence="2">ATCC 74209</strain>
    </source>
</reference>
<name>A0A9P4JKK7_9PLEO</name>
<sequence length="634" mass="69287">MGPNVFRVIMEALVPSAFEPELPPNYLIAKRKLSFTSSYESSGPELDLLETSAFELSEMLNAQLVTSVEIVETYLAQIEQHNRRGRQLRALISVAPKHELLKIAKRLDDERARGKLRGPLHGIPIVVKDNIMTDMNLGMDTTVGSYAFVGCTPKKNATVVDRLIKRGMIILGKANLTEFCGLKNPSMPPGWSAVGGQCQSPYVARHIAKRKLHWELSAPGGSSTGSAVSVCAGFSTLAIGTDTIGSLITPANRAGLYALKPTVGQIPTDGVFTLSKTFDSVGGMAKSAKDLVALMDALMVPTGRETTAPPVRSPNFRIKEDWGGLRIGFTEPGIWRQWLKSGRINSDAEKFMRTKYDAVVQSMIAMGVDVVYPVELPPLSDLSLHGKNCFESIVYYEFKECLGDFIKQFKSTKVHSLAEIINFNLEHPELCLPPTCPNQNDLMNALQTGVLRDQVNEAKRHLLQTGKHEGLDRIFEELQLDILVAPGDAALSSLAAAAGYPTAACPLSALKLNGQPFGLTLTAPPFSEAALLHFLTAYESSFPPRALPLPLSSVPLQDPHPEPLPDKPIIELILHEWDTRRFNCSADALADWLNRRWKKSGYELSAETVCEVLRSNGRVAFRGLGDGEGGAFSR</sequence>
<dbReference type="AlphaFoldDB" id="A0A9P4JKK7"/>
<dbReference type="Proteomes" id="UP000799536">
    <property type="component" value="Unassembled WGS sequence"/>
</dbReference>
<dbReference type="PANTHER" id="PTHR42678:SF34">
    <property type="entry name" value="OS04G0183300 PROTEIN"/>
    <property type="match status" value="1"/>
</dbReference>
<protein>
    <submittedName>
        <fullName evidence="2">Amidase signature enzyme</fullName>
    </submittedName>
</protein>
<evidence type="ECO:0000259" key="1">
    <source>
        <dbReference type="Pfam" id="PF01425"/>
    </source>
</evidence>
<evidence type="ECO:0000313" key="2">
    <source>
        <dbReference type="EMBL" id="KAF2201136.1"/>
    </source>
</evidence>
<comment type="caution">
    <text evidence="2">The sequence shown here is derived from an EMBL/GenBank/DDBJ whole genome shotgun (WGS) entry which is preliminary data.</text>
</comment>
<dbReference type="Gene3D" id="3.90.1300.10">
    <property type="entry name" value="Amidase signature (AS) domain"/>
    <property type="match status" value="1"/>
</dbReference>
<feature type="domain" description="Amidase" evidence="1">
    <location>
        <begin position="69"/>
        <end position="487"/>
    </location>
</feature>
<dbReference type="InterPro" id="IPR023631">
    <property type="entry name" value="Amidase_dom"/>
</dbReference>
<dbReference type="SUPFAM" id="SSF75304">
    <property type="entry name" value="Amidase signature (AS) enzymes"/>
    <property type="match status" value="1"/>
</dbReference>
<accession>A0A9P4JKK7</accession>
<proteinExistence type="predicted"/>
<dbReference type="OrthoDB" id="566138at2759"/>